<evidence type="ECO:0000256" key="1">
    <source>
        <dbReference type="SAM" id="MobiDB-lite"/>
    </source>
</evidence>
<evidence type="ECO:0000313" key="4">
    <source>
        <dbReference type="Proteomes" id="UP000193642"/>
    </source>
</evidence>
<keyword evidence="2" id="KW-1133">Transmembrane helix</keyword>
<dbReference type="AlphaFoldDB" id="A0A1Y2BSH2"/>
<feature type="transmembrane region" description="Helical" evidence="2">
    <location>
        <begin position="226"/>
        <end position="242"/>
    </location>
</feature>
<feature type="transmembrane region" description="Helical" evidence="2">
    <location>
        <begin position="195"/>
        <end position="214"/>
    </location>
</feature>
<feature type="transmembrane region" description="Helical" evidence="2">
    <location>
        <begin position="55"/>
        <end position="75"/>
    </location>
</feature>
<dbReference type="OrthoDB" id="2123258at2759"/>
<keyword evidence="4" id="KW-1185">Reference proteome</keyword>
<feature type="transmembrane region" description="Helical" evidence="2">
    <location>
        <begin position="155"/>
        <end position="175"/>
    </location>
</feature>
<accession>A0A1Y2BSH2</accession>
<feature type="compositionally biased region" description="Polar residues" evidence="1">
    <location>
        <begin position="306"/>
        <end position="318"/>
    </location>
</feature>
<feature type="transmembrane region" description="Helical" evidence="2">
    <location>
        <begin position="124"/>
        <end position="143"/>
    </location>
</feature>
<comment type="caution">
    <text evidence="3">The sequence shown here is derived from an EMBL/GenBank/DDBJ whole genome shotgun (WGS) entry which is preliminary data.</text>
</comment>
<feature type="transmembrane region" description="Helical" evidence="2">
    <location>
        <begin position="82"/>
        <end position="104"/>
    </location>
</feature>
<keyword evidence="2" id="KW-0472">Membrane</keyword>
<organism evidence="3 4">
    <name type="scientific">Rhizoclosmatium globosum</name>
    <dbReference type="NCBI Taxonomy" id="329046"/>
    <lineage>
        <taxon>Eukaryota</taxon>
        <taxon>Fungi</taxon>
        <taxon>Fungi incertae sedis</taxon>
        <taxon>Chytridiomycota</taxon>
        <taxon>Chytridiomycota incertae sedis</taxon>
        <taxon>Chytridiomycetes</taxon>
        <taxon>Chytridiales</taxon>
        <taxon>Chytriomycetaceae</taxon>
        <taxon>Rhizoclosmatium</taxon>
    </lineage>
</organism>
<evidence type="ECO:0000313" key="3">
    <source>
        <dbReference type="EMBL" id="ORY37587.1"/>
    </source>
</evidence>
<evidence type="ECO:0000256" key="2">
    <source>
        <dbReference type="SAM" id="Phobius"/>
    </source>
</evidence>
<gene>
    <name evidence="3" type="ORF">BCR33DRAFT_447289</name>
</gene>
<feature type="region of interest" description="Disordered" evidence="1">
    <location>
        <begin position="290"/>
        <end position="333"/>
    </location>
</feature>
<dbReference type="Proteomes" id="UP000193642">
    <property type="component" value="Unassembled WGS sequence"/>
</dbReference>
<reference evidence="3 4" key="1">
    <citation type="submission" date="2016-07" db="EMBL/GenBank/DDBJ databases">
        <title>Pervasive Adenine N6-methylation of Active Genes in Fungi.</title>
        <authorList>
            <consortium name="DOE Joint Genome Institute"/>
            <person name="Mondo S.J."/>
            <person name="Dannebaum R.O."/>
            <person name="Kuo R.C."/>
            <person name="Labutti K."/>
            <person name="Haridas S."/>
            <person name="Kuo A."/>
            <person name="Salamov A."/>
            <person name="Ahrendt S.R."/>
            <person name="Lipzen A."/>
            <person name="Sullivan W."/>
            <person name="Andreopoulos W.B."/>
            <person name="Clum A."/>
            <person name="Lindquist E."/>
            <person name="Daum C."/>
            <person name="Ramamoorthy G.K."/>
            <person name="Gryganskyi A."/>
            <person name="Culley D."/>
            <person name="Magnuson J.K."/>
            <person name="James T.Y."/>
            <person name="O'Malley M.A."/>
            <person name="Stajich J.E."/>
            <person name="Spatafora J.W."/>
            <person name="Visel A."/>
            <person name="Grigoriev I.V."/>
        </authorList>
    </citation>
    <scope>NUCLEOTIDE SEQUENCE [LARGE SCALE GENOMIC DNA]</scope>
    <source>
        <strain evidence="3 4">JEL800</strain>
    </source>
</reference>
<name>A0A1Y2BSH2_9FUNG</name>
<proteinExistence type="predicted"/>
<keyword evidence="2" id="KW-0812">Transmembrane</keyword>
<feature type="transmembrane region" description="Helical" evidence="2">
    <location>
        <begin position="254"/>
        <end position="272"/>
    </location>
</feature>
<sequence length="333" mass="37239">MSSNFRMIRLKLPLTTHPQESSNNVNPSSKKIMIPKTTGWQTSGYEWGSIDNATWSGFILYQLYFTFLIAVDAILTAKRTLIWGVVFLSLTSNILSAITGFLLQDCVIFNPSYATQPATCDPQLHAYYFFECCCFVLGFWLLFYRKYKVVPETVCGCGVMDMAVFGVCAVLNVVANLPCLYRDSVTCFQMDVYQAVAVGISFLYFDVWFMVRVIRNSFRKGGKWELVSLTMLTGSLTVVYLTGSVCYKVWGGNFYTNILWNMGYCLFPLYCIETIVNSKFMRLFNQTKSLTDPTNPSNNPCPPAGVTTSMGKSANSLNGIGPRKMSGTPSSNA</sequence>
<dbReference type="EMBL" id="MCGO01000049">
    <property type="protein sequence ID" value="ORY37587.1"/>
    <property type="molecule type" value="Genomic_DNA"/>
</dbReference>
<protein>
    <submittedName>
        <fullName evidence="3">Uncharacterized protein</fullName>
    </submittedName>
</protein>